<evidence type="ECO:0000259" key="2">
    <source>
        <dbReference type="Pfam" id="PF00075"/>
    </source>
</evidence>
<feature type="compositionally biased region" description="Low complexity" evidence="1">
    <location>
        <begin position="15"/>
        <end position="25"/>
    </location>
</feature>
<organism evidence="3">
    <name type="scientific">Notodromas monacha</name>
    <dbReference type="NCBI Taxonomy" id="399045"/>
    <lineage>
        <taxon>Eukaryota</taxon>
        <taxon>Metazoa</taxon>
        <taxon>Ecdysozoa</taxon>
        <taxon>Arthropoda</taxon>
        <taxon>Crustacea</taxon>
        <taxon>Oligostraca</taxon>
        <taxon>Ostracoda</taxon>
        <taxon>Podocopa</taxon>
        <taxon>Podocopida</taxon>
        <taxon>Cypridocopina</taxon>
        <taxon>Cypridoidea</taxon>
        <taxon>Cyprididae</taxon>
        <taxon>Notodromas</taxon>
    </lineage>
</organism>
<dbReference type="OrthoDB" id="6340616at2759"/>
<dbReference type="Proteomes" id="UP000678499">
    <property type="component" value="Unassembled WGS sequence"/>
</dbReference>
<dbReference type="GO" id="GO:0004523">
    <property type="term" value="F:RNA-DNA hybrid ribonuclease activity"/>
    <property type="evidence" value="ECO:0007669"/>
    <property type="project" value="InterPro"/>
</dbReference>
<dbReference type="InterPro" id="IPR012337">
    <property type="entry name" value="RNaseH-like_sf"/>
</dbReference>
<sequence length="333" mass="36058">MPFYAEEPKAVNVQSTSSGRSNNGSSLPIRVFSGLALVSQVTEVHDDDPRHSSSCHKRGVESDFVSSYPSSKKLKTVNIVDEPKIPPRILQQAQKAKISDFKFDTDGYAICYTDGSCVTNLKTSGVGVWFGKDHVANISEPLPVPGTSNRAELTAILYAIHAAKAADETRVSKWISSDENGDADELAKAGAAESLRIYGSVAADASTIMMTSSNADDEASIRVNDYSTVQCNPVVLLHAHGPSSTTHFPLDGSRKVQHDSEEWLLPPLKNCTEGTAALTQRASLARSVSHGPCGWAALLNSFLRGGKNWEEVRDSLKHATTDKRENEKAMTRR</sequence>
<evidence type="ECO:0000256" key="1">
    <source>
        <dbReference type="SAM" id="MobiDB-lite"/>
    </source>
</evidence>
<evidence type="ECO:0000313" key="4">
    <source>
        <dbReference type="Proteomes" id="UP000678499"/>
    </source>
</evidence>
<dbReference type="Gene3D" id="3.30.420.10">
    <property type="entry name" value="Ribonuclease H-like superfamily/Ribonuclease H"/>
    <property type="match status" value="1"/>
</dbReference>
<dbReference type="EMBL" id="CAJPEX010001448">
    <property type="protein sequence ID" value="CAG0919190.1"/>
    <property type="molecule type" value="Genomic_DNA"/>
</dbReference>
<accession>A0A7R9BRW2</accession>
<dbReference type="InterPro" id="IPR002156">
    <property type="entry name" value="RNaseH_domain"/>
</dbReference>
<dbReference type="EMBL" id="OA883485">
    <property type="protein sequence ID" value="CAD7279038.1"/>
    <property type="molecule type" value="Genomic_DNA"/>
</dbReference>
<reference evidence="3" key="1">
    <citation type="submission" date="2020-11" db="EMBL/GenBank/DDBJ databases">
        <authorList>
            <person name="Tran Van P."/>
        </authorList>
    </citation>
    <scope>NUCLEOTIDE SEQUENCE</scope>
</reference>
<evidence type="ECO:0000313" key="3">
    <source>
        <dbReference type="EMBL" id="CAD7279038.1"/>
    </source>
</evidence>
<keyword evidence="4" id="KW-1185">Reference proteome</keyword>
<feature type="domain" description="RNase H type-1" evidence="2">
    <location>
        <begin position="109"/>
        <end position="165"/>
    </location>
</feature>
<dbReference type="AlphaFoldDB" id="A0A7R9BRW2"/>
<dbReference type="GO" id="GO:0003676">
    <property type="term" value="F:nucleic acid binding"/>
    <property type="evidence" value="ECO:0007669"/>
    <property type="project" value="InterPro"/>
</dbReference>
<feature type="region of interest" description="Disordered" evidence="1">
    <location>
        <begin position="1"/>
        <end position="25"/>
    </location>
</feature>
<proteinExistence type="predicted"/>
<dbReference type="SUPFAM" id="SSF53098">
    <property type="entry name" value="Ribonuclease H-like"/>
    <property type="match status" value="1"/>
</dbReference>
<protein>
    <recommendedName>
        <fullName evidence="2">RNase H type-1 domain-containing protein</fullName>
    </recommendedName>
</protein>
<name>A0A7R9BRW2_9CRUS</name>
<dbReference type="Pfam" id="PF00075">
    <property type="entry name" value="RNase_H"/>
    <property type="match status" value="1"/>
</dbReference>
<dbReference type="InterPro" id="IPR036397">
    <property type="entry name" value="RNaseH_sf"/>
</dbReference>
<gene>
    <name evidence="3" type="ORF">NMOB1V02_LOCUS6724</name>
</gene>